<dbReference type="InterPro" id="IPR050447">
    <property type="entry name" value="Erg6_SMT_methyltransf"/>
</dbReference>
<dbReference type="PANTHER" id="PTHR44068:SF1">
    <property type="entry name" value="HYPOTHETICAL LOC100005854"/>
    <property type="match status" value="1"/>
</dbReference>
<evidence type="ECO:0000313" key="5">
    <source>
        <dbReference type="Proteomes" id="UP000199228"/>
    </source>
</evidence>
<gene>
    <name evidence="4" type="ORF">SAMN02910417_00291</name>
</gene>
<evidence type="ECO:0000256" key="1">
    <source>
        <dbReference type="ARBA" id="ARBA00022679"/>
    </source>
</evidence>
<evidence type="ECO:0000256" key="2">
    <source>
        <dbReference type="SAM" id="MobiDB-lite"/>
    </source>
</evidence>
<proteinExistence type="predicted"/>
<dbReference type="Gene3D" id="3.40.50.150">
    <property type="entry name" value="Vaccinia Virus protein VP39"/>
    <property type="match status" value="1"/>
</dbReference>
<dbReference type="CDD" id="cd02440">
    <property type="entry name" value="AdoMet_MTases"/>
    <property type="match status" value="1"/>
</dbReference>
<name>A0A1G6A5L7_EUBOX</name>
<accession>A0A1G6A5L7</accession>
<reference evidence="4 5" key="1">
    <citation type="submission" date="2016-10" db="EMBL/GenBank/DDBJ databases">
        <authorList>
            <person name="de Groot N.N."/>
        </authorList>
    </citation>
    <scope>NUCLEOTIDE SEQUENCE [LARGE SCALE GENOMIC DNA]</scope>
    <source>
        <strain evidence="4 5">DSM 3217</strain>
    </source>
</reference>
<keyword evidence="1 4" id="KW-0808">Transferase</keyword>
<dbReference type="InterPro" id="IPR029063">
    <property type="entry name" value="SAM-dependent_MTases_sf"/>
</dbReference>
<dbReference type="OrthoDB" id="9772751at2"/>
<protein>
    <submittedName>
        <fullName evidence="4">Methyltransferase domain-containing protein</fullName>
    </submittedName>
</protein>
<dbReference type="Pfam" id="PF08241">
    <property type="entry name" value="Methyltransf_11"/>
    <property type="match status" value="1"/>
</dbReference>
<dbReference type="Proteomes" id="UP000199228">
    <property type="component" value="Unassembled WGS sequence"/>
</dbReference>
<dbReference type="GO" id="GO:0032259">
    <property type="term" value="P:methylation"/>
    <property type="evidence" value="ECO:0007669"/>
    <property type="project" value="UniProtKB-KW"/>
</dbReference>
<evidence type="ECO:0000313" key="4">
    <source>
        <dbReference type="EMBL" id="SDB03734.1"/>
    </source>
</evidence>
<dbReference type="GO" id="GO:0003838">
    <property type="term" value="F:sterol 24-C-methyltransferase activity"/>
    <property type="evidence" value="ECO:0007669"/>
    <property type="project" value="TreeGrafter"/>
</dbReference>
<dbReference type="InterPro" id="IPR013216">
    <property type="entry name" value="Methyltransf_11"/>
</dbReference>
<sequence>MEENNQLITPENGNPGKPEGENGQKMLKRMNESHAPLRDWGFEPIVWKDKMHILDEGCGGGATIADMLHYSDESIVEGIDYMETSVKESEFFNQQYIGTRCKICQGDVANLPYEGETFDLVTAVETIYFWPDIERAFAETYRVMKTGATFAVFCEASDPENHGWSRPADVHFRVYRPEELKTYMENAGMRKVTVRRGPKQYIAVYGVK</sequence>
<dbReference type="GO" id="GO:0016126">
    <property type="term" value="P:sterol biosynthetic process"/>
    <property type="evidence" value="ECO:0007669"/>
    <property type="project" value="TreeGrafter"/>
</dbReference>
<dbReference type="EMBL" id="FMXR01000004">
    <property type="protein sequence ID" value="SDB03734.1"/>
    <property type="molecule type" value="Genomic_DNA"/>
</dbReference>
<dbReference type="AlphaFoldDB" id="A0A1G6A5L7"/>
<dbReference type="SUPFAM" id="SSF53335">
    <property type="entry name" value="S-adenosyl-L-methionine-dependent methyltransferases"/>
    <property type="match status" value="1"/>
</dbReference>
<evidence type="ECO:0000259" key="3">
    <source>
        <dbReference type="Pfam" id="PF08241"/>
    </source>
</evidence>
<feature type="domain" description="Methyltransferase type 11" evidence="3">
    <location>
        <begin position="54"/>
        <end position="151"/>
    </location>
</feature>
<organism evidence="4 5">
    <name type="scientific">Eubacterium oxidoreducens</name>
    <dbReference type="NCBI Taxonomy" id="1732"/>
    <lineage>
        <taxon>Bacteria</taxon>
        <taxon>Bacillati</taxon>
        <taxon>Bacillota</taxon>
        <taxon>Clostridia</taxon>
        <taxon>Eubacteriales</taxon>
        <taxon>Eubacteriaceae</taxon>
        <taxon>Eubacterium</taxon>
    </lineage>
</organism>
<dbReference type="STRING" id="1732.SAMN02910417_00291"/>
<keyword evidence="5" id="KW-1185">Reference proteome</keyword>
<dbReference type="RefSeq" id="WP_090171423.1">
    <property type="nucleotide sequence ID" value="NZ_FMXR01000004.1"/>
</dbReference>
<dbReference type="PANTHER" id="PTHR44068">
    <property type="entry name" value="ZGC:194242"/>
    <property type="match status" value="1"/>
</dbReference>
<feature type="compositionally biased region" description="Low complexity" evidence="2">
    <location>
        <begin position="10"/>
        <end position="23"/>
    </location>
</feature>
<keyword evidence="4" id="KW-0489">Methyltransferase</keyword>
<feature type="region of interest" description="Disordered" evidence="2">
    <location>
        <begin position="1"/>
        <end position="24"/>
    </location>
</feature>